<evidence type="ECO:0000256" key="1">
    <source>
        <dbReference type="SAM" id="MobiDB-lite"/>
    </source>
</evidence>
<dbReference type="Proteomes" id="UP000717328">
    <property type="component" value="Unassembled WGS sequence"/>
</dbReference>
<dbReference type="OrthoDB" id="3020645at2759"/>
<evidence type="ECO:0000313" key="2">
    <source>
        <dbReference type="EMBL" id="KAG5653652.1"/>
    </source>
</evidence>
<feature type="region of interest" description="Disordered" evidence="1">
    <location>
        <begin position="140"/>
        <end position="160"/>
    </location>
</feature>
<sequence>MSSLLLLKHHEVHTIQDDMESFVLLLLYYGLRYLQHTGAFGSSLSIIEHIFDYEGKDENGGTIGGKTKETMFTKANYLGAKFRFHSRPFNAFNRGAFRAIREWIEAPWPSYSSAFYRVMVGLLKMRRMILNSRRNGDCEMRGSAGRLESARGKRKQRLSPEEKVSLLQQLWIPPSSEHA</sequence>
<dbReference type="AlphaFoldDB" id="A0A9P7GVG3"/>
<reference evidence="2" key="1">
    <citation type="submission" date="2021-02" db="EMBL/GenBank/DDBJ databases">
        <authorList>
            <person name="Nieuwenhuis M."/>
            <person name="Van De Peppel L.J.J."/>
        </authorList>
    </citation>
    <scope>NUCLEOTIDE SEQUENCE</scope>
    <source>
        <strain evidence="2">D49</strain>
    </source>
</reference>
<accession>A0A9P7GVG3</accession>
<name>A0A9P7GVG3_9AGAR</name>
<dbReference type="EMBL" id="JABCKI010000040">
    <property type="protein sequence ID" value="KAG5653652.1"/>
    <property type="molecule type" value="Genomic_DNA"/>
</dbReference>
<organism evidence="2 3">
    <name type="scientific">Sphagnurus paluster</name>
    <dbReference type="NCBI Taxonomy" id="117069"/>
    <lineage>
        <taxon>Eukaryota</taxon>
        <taxon>Fungi</taxon>
        <taxon>Dikarya</taxon>
        <taxon>Basidiomycota</taxon>
        <taxon>Agaricomycotina</taxon>
        <taxon>Agaricomycetes</taxon>
        <taxon>Agaricomycetidae</taxon>
        <taxon>Agaricales</taxon>
        <taxon>Tricholomatineae</taxon>
        <taxon>Lyophyllaceae</taxon>
        <taxon>Sphagnurus</taxon>
    </lineage>
</organism>
<gene>
    <name evidence="2" type="ORF">H0H81_011612</name>
</gene>
<proteinExistence type="predicted"/>
<comment type="caution">
    <text evidence="2">The sequence shown here is derived from an EMBL/GenBank/DDBJ whole genome shotgun (WGS) entry which is preliminary data.</text>
</comment>
<evidence type="ECO:0000313" key="3">
    <source>
        <dbReference type="Proteomes" id="UP000717328"/>
    </source>
</evidence>
<reference evidence="2" key="2">
    <citation type="submission" date="2021-10" db="EMBL/GenBank/DDBJ databases">
        <title>Phylogenomics reveals ancestral predisposition of the termite-cultivated fungus Termitomyces towards a domesticated lifestyle.</title>
        <authorList>
            <person name="Auxier B."/>
            <person name="Grum-Grzhimaylo A."/>
            <person name="Cardenas M.E."/>
            <person name="Lodge J.D."/>
            <person name="Laessoe T."/>
            <person name="Pedersen O."/>
            <person name="Smith M.E."/>
            <person name="Kuyper T.W."/>
            <person name="Franco-Molano E.A."/>
            <person name="Baroni T.J."/>
            <person name="Aanen D.K."/>
        </authorList>
    </citation>
    <scope>NUCLEOTIDE SEQUENCE</scope>
    <source>
        <strain evidence="2">D49</strain>
    </source>
</reference>
<keyword evidence="3" id="KW-1185">Reference proteome</keyword>
<protein>
    <submittedName>
        <fullName evidence="2">Uncharacterized protein</fullName>
    </submittedName>
</protein>